<dbReference type="Gene3D" id="3.90.245.10">
    <property type="entry name" value="Ribonucleoside hydrolase-like"/>
    <property type="match status" value="1"/>
</dbReference>
<evidence type="ECO:0000313" key="4">
    <source>
        <dbReference type="EMBL" id="PTE10255.1"/>
    </source>
</evidence>
<comment type="caution">
    <text evidence="4">The sequence shown here is derived from an EMBL/GenBank/DDBJ whole genome shotgun (WGS) entry which is preliminary data.</text>
</comment>
<dbReference type="PANTHER" id="PTHR12304">
    <property type="entry name" value="INOSINE-URIDINE PREFERRING NUCLEOSIDE HYDROLASE"/>
    <property type="match status" value="1"/>
</dbReference>
<dbReference type="GO" id="GO:0008477">
    <property type="term" value="F:purine nucleosidase activity"/>
    <property type="evidence" value="ECO:0007669"/>
    <property type="project" value="TreeGrafter"/>
</dbReference>
<dbReference type="AlphaFoldDB" id="A0A2T4IX98"/>
<dbReference type="SUPFAM" id="SSF53590">
    <property type="entry name" value="Nucleoside hydrolase"/>
    <property type="match status" value="1"/>
</dbReference>
<reference evidence="4 5" key="1">
    <citation type="submission" date="2018-03" db="EMBL/GenBank/DDBJ databases">
        <title>Genome sequence of the symbiotic type strain Mesorhizobium helmanticense CSLC115NT isolated from Lotus corniculatus nodules.</title>
        <authorList>
            <person name="Sannazzaro A.I."/>
            <person name="Torres Tejerizo G.A."/>
            <person name="Dip D."/>
            <person name="Caballero M."/>
            <person name="Pistorio M."/>
            <person name="Estrella M.J."/>
        </authorList>
    </citation>
    <scope>NUCLEOTIDE SEQUENCE [LARGE SCALE GENOMIC DNA]</scope>
    <source>
        <strain evidence="4 5">CSLC115N</strain>
    </source>
</reference>
<evidence type="ECO:0000256" key="1">
    <source>
        <dbReference type="ARBA" id="ARBA00022801"/>
    </source>
</evidence>
<dbReference type="GO" id="GO:0005829">
    <property type="term" value="C:cytosol"/>
    <property type="evidence" value="ECO:0007669"/>
    <property type="project" value="TreeGrafter"/>
</dbReference>
<protein>
    <recommendedName>
        <fullName evidence="3">Inosine/uridine-preferring nucleoside hydrolase domain-containing protein</fullName>
    </recommendedName>
</protein>
<dbReference type="InterPro" id="IPR001910">
    <property type="entry name" value="Inosine/uridine_hydrolase_dom"/>
</dbReference>
<dbReference type="PANTHER" id="PTHR12304:SF4">
    <property type="entry name" value="URIDINE NUCLEOSIDASE"/>
    <property type="match status" value="1"/>
</dbReference>
<dbReference type="InterPro" id="IPR023186">
    <property type="entry name" value="IUNH"/>
</dbReference>
<dbReference type="InterPro" id="IPR036452">
    <property type="entry name" value="Ribo_hydro-like"/>
</dbReference>
<keyword evidence="2" id="KW-0326">Glycosidase</keyword>
<evidence type="ECO:0000256" key="2">
    <source>
        <dbReference type="ARBA" id="ARBA00023295"/>
    </source>
</evidence>
<proteinExistence type="predicted"/>
<dbReference type="OrthoDB" id="9797882at2"/>
<name>A0A2T4IX98_9HYPH</name>
<organism evidence="4 5">
    <name type="scientific">Mesorhizobium helmanticense</name>
    <dbReference type="NCBI Taxonomy" id="1776423"/>
    <lineage>
        <taxon>Bacteria</taxon>
        <taxon>Pseudomonadati</taxon>
        <taxon>Pseudomonadota</taxon>
        <taxon>Alphaproteobacteria</taxon>
        <taxon>Hyphomicrobiales</taxon>
        <taxon>Phyllobacteriaceae</taxon>
        <taxon>Mesorhizobium</taxon>
    </lineage>
</organism>
<dbReference type="Proteomes" id="UP000240259">
    <property type="component" value="Unassembled WGS sequence"/>
</dbReference>
<accession>A0A2T4IX98</accession>
<feature type="domain" description="Inosine/uridine-preferring nucleoside hydrolase" evidence="3">
    <location>
        <begin position="8"/>
        <end position="300"/>
    </location>
</feature>
<dbReference type="GO" id="GO:0006152">
    <property type="term" value="P:purine nucleoside catabolic process"/>
    <property type="evidence" value="ECO:0007669"/>
    <property type="project" value="TreeGrafter"/>
</dbReference>
<keyword evidence="5" id="KW-1185">Reference proteome</keyword>
<dbReference type="Pfam" id="PF01156">
    <property type="entry name" value="IU_nuc_hydro"/>
    <property type="match status" value="1"/>
</dbReference>
<keyword evidence="1" id="KW-0378">Hydrolase</keyword>
<dbReference type="EMBL" id="PZJX01000025">
    <property type="protein sequence ID" value="PTE10255.1"/>
    <property type="molecule type" value="Genomic_DNA"/>
</dbReference>
<evidence type="ECO:0000313" key="5">
    <source>
        <dbReference type="Proteomes" id="UP000240259"/>
    </source>
</evidence>
<sequence length="333" mass="34430">MASMIDLLHDCDPGNDDALAILAALGHPAVRLLAVTTGAGHLSSDRTAINAAITVAMAHPLAAPVCEGSVGPLLRERLIARVLDMESALDPVRDDLARVELDPQHSVDRIAAEAAARPGLTIVATGPLTNIALTLRRYPHIQPLIGRIVTLSGAWGLGTKSAAAEWNILCDPEAAAIVYGSGIPLTMVPVDASGTVPITPALIDRVAALRAPVAKLAAELLASLRSTHRPNVLTPIETPLHDPCAVLVAAQPGIAKTVKARVDIETAPGLNYGRTVVDFHGRSVTPANCDVVIEFDVDATQEALIASIAAIAALQPGDLESGNAIPAAAHQTT</sequence>
<evidence type="ECO:0000259" key="3">
    <source>
        <dbReference type="Pfam" id="PF01156"/>
    </source>
</evidence>
<gene>
    <name evidence="4" type="ORF">C9427_12010</name>
</gene>